<dbReference type="Gene3D" id="1.10.443.10">
    <property type="entry name" value="Intergrase catalytic core"/>
    <property type="match status" value="1"/>
</dbReference>
<dbReference type="InterPro" id="IPR002104">
    <property type="entry name" value="Integrase_catalytic"/>
</dbReference>
<evidence type="ECO:0000256" key="3">
    <source>
        <dbReference type="PROSITE-ProRule" id="PRU01213"/>
    </source>
</evidence>
<dbReference type="Proteomes" id="UP000269883">
    <property type="component" value="Chromosome"/>
</dbReference>
<dbReference type="SUPFAM" id="SSF50331">
    <property type="entry name" value="MOP-like"/>
    <property type="match status" value="2"/>
</dbReference>
<dbReference type="GO" id="GO:0015074">
    <property type="term" value="P:DNA integration"/>
    <property type="evidence" value="ECO:0007669"/>
    <property type="project" value="InterPro"/>
</dbReference>
<dbReference type="GO" id="GO:0015689">
    <property type="term" value="P:molybdate ion transport"/>
    <property type="evidence" value="ECO:0007669"/>
    <property type="project" value="InterPro"/>
</dbReference>
<name>A0A2Z6B3G3_9BACT</name>
<dbReference type="InterPro" id="IPR008995">
    <property type="entry name" value="Mo/tungstate-bd_C_term_dom"/>
</dbReference>
<dbReference type="InterPro" id="IPR004606">
    <property type="entry name" value="Mop_domain"/>
</dbReference>
<dbReference type="Pfam" id="PF03459">
    <property type="entry name" value="TOBE"/>
    <property type="match status" value="2"/>
</dbReference>
<dbReference type="RefSeq" id="WP_126381094.1">
    <property type="nucleotide sequence ID" value="NZ_AP017378.1"/>
</dbReference>
<sequence>MAESPHTESHPRRPPVDIDPSSKTPDQSSGASCLDTLELERLDQSFGQWADQPKRRDIKESRQRIWLIFRLIRTTGAKLGEITALETDDLDLARGRMRLTGLGQSRWIPLPANLWQQLDEVLNLKTGERPFDVDPAHVRRKFYEQAQACGLPKEAGNPSAIRRSRAVELMREGVPMPVVQQAMGQTATSTAVSLMDIPQQDREHILRQFLDRENGRKTSARNEFYAKVHSIGRGDIQAAISLQTLGGFNIHSVITMDSLDRLDIREGAYLTAQIKAPNVHLALGEEEPQLGISNLLLGTVEKITLGKVAAEAILRLTDGSLICSTLTRSSAQRLNLTPGDKAWALFPAHAVILNVEK</sequence>
<dbReference type="Gene3D" id="2.40.50.100">
    <property type="match status" value="2"/>
</dbReference>
<feature type="compositionally biased region" description="Polar residues" evidence="4">
    <location>
        <begin position="21"/>
        <end position="31"/>
    </location>
</feature>
<keyword evidence="1 3" id="KW-0500">Molybdenum</keyword>
<protein>
    <submittedName>
        <fullName evidence="7">Molybdenum-pterin binding domain protein</fullName>
    </submittedName>
</protein>
<gene>
    <name evidence="7" type="ORF">DFE_3321</name>
</gene>
<dbReference type="PROSITE" id="PS51866">
    <property type="entry name" value="MOP"/>
    <property type="match status" value="2"/>
</dbReference>
<dbReference type="KEGG" id="dfl:DFE_3321"/>
<dbReference type="EMBL" id="AP017378">
    <property type="protein sequence ID" value="BBD10047.1"/>
    <property type="molecule type" value="Genomic_DNA"/>
</dbReference>
<dbReference type="AlphaFoldDB" id="A0A2Z6B3G3"/>
<evidence type="ECO:0000256" key="4">
    <source>
        <dbReference type="SAM" id="MobiDB-lite"/>
    </source>
</evidence>
<evidence type="ECO:0000256" key="2">
    <source>
        <dbReference type="ARBA" id="ARBA00023172"/>
    </source>
</evidence>
<dbReference type="CDD" id="cd00397">
    <property type="entry name" value="DNA_BRE_C"/>
    <property type="match status" value="1"/>
</dbReference>
<evidence type="ECO:0000256" key="1">
    <source>
        <dbReference type="ARBA" id="ARBA00022505"/>
    </source>
</evidence>
<keyword evidence="2" id="KW-0233">DNA recombination</keyword>
<feature type="domain" description="Mop" evidence="5">
    <location>
        <begin position="217"/>
        <end position="283"/>
    </location>
</feature>
<dbReference type="SUPFAM" id="SSF56349">
    <property type="entry name" value="DNA breaking-rejoining enzymes"/>
    <property type="match status" value="1"/>
</dbReference>
<accession>A0A2Z6B3G3</accession>
<feature type="region of interest" description="Disordered" evidence="4">
    <location>
        <begin position="1"/>
        <end position="32"/>
    </location>
</feature>
<dbReference type="PROSITE" id="PS51898">
    <property type="entry name" value="TYR_RECOMBINASE"/>
    <property type="match status" value="1"/>
</dbReference>
<evidence type="ECO:0000313" key="7">
    <source>
        <dbReference type="EMBL" id="BBD10047.1"/>
    </source>
</evidence>
<proteinExistence type="predicted"/>
<dbReference type="GO" id="GO:0006310">
    <property type="term" value="P:DNA recombination"/>
    <property type="evidence" value="ECO:0007669"/>
    <property type="project" value="UniProtKB-KW"/>
</dbReference>
<feature type="domain" description="Tyr recombinase" evidence="6">
    <location>
        <begin position="32"/>
        <end position="211"/>
    </location>
</feature>
<dbReference type="OrthoDB" id="9814406at2"/>
<dbReference type="InterPro" id="IPR005116">
    <property type="entry name" value="Transp-assoc_OB_typ1"/>
</dbReference>
<evidence type="ECO:0000313" key="8">
    <source>
        <dbReference type="Proteomes" id="UP000269883"/>
    </source>
</evidence>
<evidence type="ECO:0000259" key="5">
    <source>
        <dbReference type="PROSITE" id="PS51866"/>
    </source>
</evidence>
<dbReference type="InterPro" id="IPR013762">
    <property type="entry name" value="Integrase-like_cat_sf"/>
</dbReference>
<dbReference type="InterPro" id="IPR011010">
    <property type="entry name" value="DNA_brk_join_enz"/>
</dbReference>
<dbReference type="GO" id="GO:0003677">
    <property type="term" value="F:DNA binding"/>
    <property type="evidence" value="ECO:0007669"/>
    <property type="project" value="InterPro"/>
</dbReference>
<evidence type="ECO:0000259" key="6">
    <source>
        <dbReference type="PROSITE" id="PS51898"/>
    </source>
</evidence>
<reference evidence="7 8" key="1">
    <citation type="journal article" date="2018" name="Sci. Adv.">
        <title>Multi-heme cytochromes provide a pathway for survival in energy-limited environments.</title>
        <authorList>
            <person name="Deng X."/>
            <person name="Dohmae N."/>
            <person name="Nealson K.H."/>
            <person name="Hashimoto K."/>
            <person name="Okamoto A."/>
        </authorList>
    </citation>
    <scope>NUCLEOTIDE SEQUENCE [LARGE SCALE GENOMIC DNA]</scope>
    <source>
        <strain evidence="7 8">IS5</strain>
    </source>
</reference>
<keyword evidence="8" id="KW-1185">Reference proteome</keyword>
<feature type="domain" description="Mop" evidence="5">
    <location>
        <begin position="289"/>
        <end position="355"/>
    </location>
</feature>
<organism evidence="7 8">
    <name type="scientific">Desulfovibrio ferrophilus</name>
    <dbReference type="NCBI Taxonomy" id="241368"/>
    <lineage>
        <taxon>Bacteria</taxon>
        <taxon>Pseudomonadati</taxon>
        <taxon>Thermodesulfobacteriota</taxon>
        <taxon>Desulfovibrionia</taxon>
        <taxon>Desulfovibrionales</taxon>
        <taxon>Desulfovibrionaceae</taxon>
        <taxon>Desulfovibrio</taxon>
    </lineage>
</organism>
<feature type="compositionally biased region" description="Basic and acidic residues" evidence="4">
    <location>
        <begin position="1"/>
        <end position="16"/>
    </location>
</feature>
<dbReference type="NCBIfam" id="TIGR00638">
    <property type="entry name" value="Mop"/>
    <property type="match status" value="1"/>
</dbReference>